<dbReference type="Proteomes" id="UP001143463">
    <property type="component" value="Unassembled WGS sequence"/>
</dbReference>
<accession>A0A9W6P098</accession>
<reference evidence="1" key="1">
    <citation type="journal article" date="2014" name="Int. J. Syst. Evol. Microbiol.">
        <title>Complete genome sequence of Corynebacterium casei LMG S-19264T (=DSM 44701T), isolated from a smear-ripened cheese.</title>
        <authorList>
            <consortium name="US DOE Joint Genome Institute (JGI-PGF)"/>
            <person name="Walter F."/>
            <person name="Albersmeier A."/>
            <person name="Kalinowski J."/>
            <person name="Ruckert C."/>
        </authorList>
    </citation>
    <scope>NUCLEOTIDE SEQUENCE</scope>
    <source>
        <strain evidence="1">VKM Ac-1069</strain>
    </source>
</reference>
<sequence length="64" mass="6635">MQSAGGSLQPAIEVENVETAFEVAALGIADAVTARSVVRRQRDRPAAPLSVHGWVAVPSGRQGP</sequence>
<protein>
    <submittedName>
        <fullName evidence="1">Uncharacterized protein</fullName>
    </submittedName>
</protein>
<gene>
    <name evidence="1" type="ORF">GCM10017577_65830</name>
</gene>
<name>A0A9W6P098_9PSEU</name>
<evidence type="ECO:0000313" key="1">
    <source>
        <dbReference type="EMBL" id="GLL15432.1"/>
    </source>
</evidence>
<reference evidence="1" key="2">
    <citation type="submission" date="2023-01" db="EMBL/GenBank/DDBJ databases">
        <authorList>
            <person name="Sun Q."/>
            <person name="Evtushenko L."/>
        </authorList>
    </citation>
    <scope>NUCLEOTIDE SEQUENCE</scope>
    <source>
        <strain evidence="1">VKM Ac-1069</strain>
    </source>
</reference>
<evidence type="ECO:0000313" key="2">
    <source>
        <dbReference type="Proteomes" id="UP001143463"/>
    </source>
</evidence>
<dbReference type="AlphaFoldDB" id="A0A9W6P098"/>
<keyword evidence="2" id="KW-1185">Reference proteome</keyword>
<organism evidence="1 2">
    <name type="scientific">Pseudonocardia halophobica</name>
    <dbReference type="NCBI Taxonomy" id="29401"/>
    <lineage>
        <taxon>Bacteria</taxon>
        <taxon>Bacillati</taxon>
        <taxon>Actinomycetota</taxon>
        <taxon>Actinomycetes</taxon>
        <taxon>Pseudonocardiales</taxon>
        <taxon>Pseudonocardiaceae</taxon>
        <taxon>Pseudonocardia</taxon>
    </lineage>
</organism>
<dbReference type="EMBL" id="BSFQ01000047">
    <property type="protein sequence ID" value="GLL15432.1"/>
    <property type="molecule type" value="Genomic_DNA"/>
</dbReference>
<proteinExistence type="predicted"/>
<comment type="caution">
    <text evidence="1">The sequence shown here is derived from an EMBL/GenBank/DDBJ whole genome shotgun (WGS) entry which is preliminary data.</text>
</comment>